<feature type="domain" description="Chorismate-utilising enzyme C-terminal" evidence="2">
    <location>
        <begin position="599"/>
        <end position="853"/>
    </location>
</feature>
<evidence type="ECO:0000313" key="4">
    <source>
        <dbReference type="Proteomes" id="UP000235388"/>
    </source>
</evidence>
<dbReference type="AlphaFoldDB" id="A0A2N5VZR9"/>
<name>A0A2N5VZR9_9BASI</name>
<feature type="region of interest" description="Disordered" evidence="1">
    <location>
        <begin position="461"/>
        <end position="482"/>
    </location>
</feature>
<feature type="compositionally biased region" description="Polar residues" evidence="1">
    <location>
        <begin position="461"/>
        <end position="479"/>
    </location>
</feature>
<feature type="region of interest" description="Disordered" evidence="1">
    <location>
        <begin position="214"/>
        <end position="289"/>
    </location>
</feature>
<comment type="caution">
    <text evidence="3">The sequence shown here is derived from an EMBL/GenBank/DDBJ whole genome shotgun (WGS) entry which is preliminary data.</text>
</comment>
<evidence type="ECO:0000313" key="3">
    <source>
        <dbReference type="EMBL" id="PLW55491.1"/>
    </source>
</evidence>
<dbReference type="Gene3D" id="3.60.120.10">
    <property type="entry name" value="Anthranilate synthase"/>
    <property type="match status" value="1"/>
</dbReference>
<dbReference type="PRINTS" id="PR00095">
    <property type="entry name" value="ANTSNTHASEI"/>
</dbReference>
<evidence type="ECO:0000256" key="1">
    <source>
        <dbReference type="SAM" id="MobiDB-lite"/>
    </source>
</evidence>
<dbReference type="InterPro" id="IPR015890">
    <property type="entry name" value="Chorismate_C"/>
</dbReference>
<protein>
    <recommendedName>
        <fullName evidence="2">Chorismate-utilising enzyme C-terminal domain-containing protein</fullName>
    </recommendedName>
</protein>
<proteinExistence type="predicted"/>
<dbReference type="GO" id="GO:0000162">
    <property type="term" value="P:L-tryptophan biosynthetic process"/>
    <property type="evidence" value="ECO:0007669"/>
    <property type="project" value="TreeGrafter"/>
</dbReference>
<dbReference type="InterPro" id="IPR019999">
    <property type="entry name" value="Anth_synth_I-like"/>
</dbReference>
<gene>
    <name evidence="3" type="ORF">PCANC_02130</name>
</gene>
<dbReference type="GO" id="GO:0046820">
    <property type="term" value="F:4-amino-4-deoxychorismate synthase activity"/>
    <property type="evidence" value="ECO:0007669"/>
    <property type="project" value="TreeGrafter"/>
</dbReference>
<evidence type="ECO:0000259" key="2">
    <source>
        <dbReference type="Pfam" id="PF00425"/>
    </source>
</evidence>
<dbReference type="EMBL" id="PGCJ01000031">
    <property type="protein sequence ID" value="PLW55491.1"/>
    <property type="molecule type" value="Genomic_DNA"/>
</dbReference>
<dbReference type="InterPro" id="IPR005801">
    <property type="entry name" value="ADC_synthase"/>
</dbReference>
<sequence length="857" mass="92973">MTDKSVKPKNFPVGINSLIQVLQASKANLGPGQQYGIFVATGCISCDNPIAADYEVIVMANTSATFGLEPGYIYSLQGKLIAPNDGTTPVFQYYPDLHRLVCKAEDLIGETITKTFIHSYGVVSVVEKDIKYNSGVAENILNVIMGHNDWDLDLKGLRQFNIRYQVPGKQNLINAQQLFEPKREFMIDGYVSGWDLDGHMPIVEVIALTLITGPSNRPLNSQPSSVNNSPTRPGRQFVKFSGPVDRKGSTSGVGNPSGDAISPQPMSMPGQPEEEGSPDGSPAKRSDGSPILQSFFQIVSDSSYVNPGSGLGRKTACSSLPEHILRLSELTKGTNREATASPLKKGSLQLRSLVFKNTHLSPEQVFQASIRDRSALGHVWLNSADSPTTGLEPAHEDRCFHVSSVDFLVSYFEAHKGLAIRAAPDHRGSDDNLCDSTTFWDWLRNVQEELPTCTKILPPFNQSASSADNNRSPQTNGSSIKPPGAASPLGCMGYLGYELLSESMVHYKLPCRFSADVREAEMGFCNTALSYHHVSSTWTTSALVASSARTESLRKVGEIFDLTKKQDQHCSPIAVLELQRSSHSQPTRTSRTLEPSVSESAYLEAITKAQGQITSGESYELCLTTQFKGHFASTDQEDEHFGRYVGLRRANPAPCGAYVRFSPHDTTILSSSPVRFLRVDGRGPVETEPIKGTARQVLGDAEAIWAAGSALQADPKERAENVMITDLIRHDLHSFCVPGTARVARLLGIEPVATVHRLVSTVQGTLRPCLNSVDALALLCPPNSMTGAPKLSSIEILDQLERHHPRGPYSGILGFMAVNGSADMSVTIRTGVIRNNEISVADGGAITSLSRKEEPPV</sequence>
<accession>A0A2N5VZR9</accession>
<dbReference type="PANTHER" id="PTHR11236">
    <property type="entry name" value="AMINOBENZOATE/ANTHRANILATE SYNTHASE"/>
    <property type="match status" value="1"/>
</dbReference>
<dbReference type="STRING" id="200324.A0A2N5VZR9"/>
<dbReference type="Pfam" id="PF00425">
    <property type="entry name" value="Chorismate_bind"/>
    <property type="match status" value="1"/>
</dbReference>
<organism evidence="3 4">
    <name type="scientific">Puccinia coronata f. sp. avenae</name>
    <dbReference type="NCBI Taxonomy" id="200324"/>
    <lineage>
        <taxon>Eukaryota</taxon>
        <taxon>Fungi</taxon>
        <taxon>Dikarya</taxon>
        <taxon>Basidiomycota</taxon>
        <taxon>Pucciniomycotina</taxon>
        <taxon>Pucciniomycetes</taxon>
        <taxon>Pucciniales</taxon>
        <taxon>Pucciniaceae</taxon>
        <taxon>Puccinia</taxon>
    </lineage>
</organism>
<dbReference type="Proteomes" id="UP000235388">
    <property type="component" value="Unassembled WGS sequence"/>
</dbReference>
<keyword evidence="4" id="KW-1185">Reference proteome</keyword>
<dbReference type="SUPFAM" id="SSF56322">
    <property type="entry name" value="ADC synthase"/>
    <property type="match status" value="1"/>
</dbReference>
<dbReference type="GO" id="GO:0008153">
    <property type="term" value="P:4-aminobenzoate biosynthetic process"/>
    <property type="evidence" value="ECO:0007669"/>
    <property type="project" value="TreeGrafter"/>
</dbReference>
<dbReference type="PANTHER" id="PTHR11236:SF18">
    <property type="entry name" value="AMINODEOXYCHORISMATE SYNTHASE"/>
    <property type="match status" value="1"/>
</dbReference>
<feature type="compositionally biased region" description="Polar residues" evidence="1">
    <location>
        <begin position="214"/>
        <end position="231"/>
    </location>
</feature>
<dbReference type="OrthoDB" id="2502349at2759"/>
<dbReference type="GO" id="GO:0005737">
    <property type="term" value="C:cytoplasm"/>
    <property type="evidence" value="ECO:0007669"/>
    <property type="project" value="TreeGrafter"/>
</dbReference>
<reference evidence="3 4" key="1">
    <citation type="submission" date="2017-11" db="EMBL/GenBank/DDBJ databases">
        <title>De novo assembly and phasing of dikaryotic genomes from two isolates of Puccinia coronata f. sp. avenae, the causal agent of oat crown rust.</title>
        <authorList>
            <person name="Miller M.E."/>
            <person name="Zhang Y."/>
            <person name="Omidvar V."/>
            <person name="Sperschneider J."/>
            <person name="Schwessinger B."/>
            <person name="Raley C."/>
            <person name="Palmer J.M."/>
            <person name="Garnica D."/>
            <person name="Upadhyaya N."/>
            <person name="Rathjen J."/>
            <person name="Taylor J.M."/>
            <person name="Park R.F."/>
            <person name="Dodds P.N."/>
            <person name="Hirsch C.D."/>
            <person name="Kianian S.F."/>
            <person name="Figueroa M."/>
        </authorList>
    </citation>
    <scope>NUCLEOTIDE SEQUENCE [LARGE SCALE GENOMIC DNA]</scope>
    <source>
        <strain evidence="3">12NC29</strain>
    </source>
</reference>